<dbReference type="CDD" id="cd04301">
    <property type="entry name" value="NAT_SF"/>
    <property type="match status" value="1"/>
</dbReference>
<protein>
    <recommendedName>
        <fullName evidence="1">N-acetyltransferase domain-containing protein</fullName>
    </recommendedName>
</protein>
<dbReference type="InterPro" id="IPR016181">
    <property type="entry name" value="Acyl_CoA_acyltransferase"/>
</dbReference>
<dbReference type="SUPFAM" id="SSF55729">
    <property type="entry name" value="Acyl-CoA N-acyltransferases (Nat)"/>
    <property type="match status" value="1"/>
</dbReference>
<dbReference type="AlphaFoldDB" id="A0A5B8MRL4"/>
<dbReference type="Gene3D" id="3.40.630.30">
    <property type="match status" value="1"/>
</dbReference>
<dbReference type="GO" id="GO:0008080">
    <property type="term" value="F:N-acetyltransferase activity"/>
    <property type="evidence" value="ECO:0007669"/>
    <property type="project" value="TreeGrafter"/>
</dbReference>
<evidence type="ECO:0000313" key="2">
    <source>
        <dbReference type="EMBL" id="QDZ22050.1"/>
    </source>
</evidence>
<proteinExistence type="predicted"/>
<evidence type="ECO:0000259" key="1">
    <source>
        <dbReference type="PROSITE" id="PS51186"/>
    </source>
</evidence>
<dbReference type="EMBL" id="CP031039">
    <property type="protein sequence ID" value="QDZ22050.1"/>
    <property type="molecule type" value="Genomic_DNA"/>
</dbReference>
<sequence length="320" mass="36006">MDFSQVRRLPRHATPLRRQVTSCSFLRTRTKVVENVVRARQKTPRFKRGGLEIYEAELGDYQMVSRLLVEAFYTDTRVPENNLSPMQKRGLERDQNLDLRARYGRASREGGGVIQSTILVASKTETTSEGDQVEEEVGCVALGTTPFVGSEAQLNIRDLYAYSNRVGATKFRQVEDDGTCLRPVVANLAVLPKARRKGIAKKLMREAEEVAKAWGYQELWLLVEKDNPKARKLYGGLGFKAVKEEPDDAYKLVEGRIEKLDTTNIYMKKSLRGFPLQQLENADWVSIALLAGLGSALTQDDVRELVSARLLGVSDFLNHV</sequence>
<dbReference type="PANTHER" id="PTHR47443:SF3">
    <property type="entry name" value="GCN5-RELATED N-ACETYLTRANSFERASE 4, CHLOROPLASTIC"/>
    <property type="match status" value="1"/>
</dbReference>
<dbReference type="GO" id="GO:0009507">
    <property type="term" value="C:chloroplast"/>
    <property type="evidence" value="ECO:0007669"/>
    <property type="project" value="TreeGrafter"/>
</dbReference>
<dbReference type="Pfam" id="PF00583">
    <property type="entry name" value="Acetyltransf_1"/>
    <property type="match status" value="1"/>
</dbReference>
<dbReference type="OrthoDB" id="568204at2759"/>
<feature type="domain" description="N-acetyltransferase" evidence="1">
    <location>
        <begin position="166"/>
        <end position="272"/>
    </location>
</feature>
<accession>A0A5B8MRL4</accession>
<keyword evidence="3" id="KW-1185">Reference proteome</keyword>
<dbReference type="Proteomes" id="UP000316726">
    <property type="component" value="Chromosome 6"/>
</dbReference>
<dbReference type="PANTHER" id="PTHR47443">
    <property type="entry name" value="ACYL-COA N-ACYLTRANSFERASES (NAT) SUPERFAMILY PROTEIN"/>
    <property type="match status" value="1"/>
</dbReference>
<evidence type="ECO:0000313" key="3">
    <source>
        <dbReference type="Proteomes" id="UP000316726"/>
    </source>
</evidence>
<dbReference type="PROSITE" id="PS51186">
    <property type="entry name" value="GNAT"/>
    <property type="match status" value="1"/>
</dbReference>
<reference evidence="2 3" key="1">
    <citation type="submission" date="2018-07" db="EMBL/GenBank/DDBJ databases">
        <title>The complete nuclear genome of the prasinophyte Chloropicon primus (CCMP1205).</title>
        <authorList>
            <person name="Pombert J.-F."/>
            <person name="Otis C."/>
            <person name="Turmel M."/>
            <person name="Lemieux C."/>
        </authorList>
    </citation>
    <scope>NUCLEOTIDE SEQUENCE [LARGE SCALE GENOMIC DNA]</scope>
    <source>
        <strain evidence="2 3">CCMP1205</strain>
    </source>
</reference>
<gene>
    <name evidence="2" type="ORF">A3770_06p45680</name>
</gene>
<dbReference type="InterPro" id="IPR000182">
    <property type="entry name" value="GNAT_dom"/>
</dbReference>
<name>A0A5B8MRL4_9CHLO</name>
<organism evidence="2 3">
    <name type="scientific">Chloropicon primus</name>
    <dbReference type="NCBI Taxonomy" id="1764295"/>
    <lineage>
        <taxon>Eukaryota</taxon>
        <taxon>Viridiplantae</taxon>
        <taxon>Chlorophyta</taxon>
        <taxon>Chloropicophyceae</taxon>
        <taxon>Chloropicales</taxon>
        <taxon>Chloropicaceae</taxon>
        <taxon>Chloropicon</taxon>
    </lineage>
</organism>